<feature type="chain" id="PRO_5004022246" description="Secreted protein" evidence="2">
    <location>
        <begin position="26"/>
        <end position="137"/>
    </location>
</feature>
<evidence type="ECO:0000256" key="1">
    <source>
        <dbReference type="SAM" id="MobiDB-lite"/>
    </source>
</evidence>
<evidence type="ECO:0000313" key="4">
    <source>
        <dbReference type="Proteomes" id="UP000014137"/>
    </source>
</evidence>
<feature type="signal peptide" evidence="2">
    <location>
        <begin position="1"/>
        <end position="25"/>
    </location>
</feature>
<dbReference type="RefSeq" id="WP_005164883.1">
    <property type="nucleotide sequence ID" value="NZ_ANMG01000067.1"/>
</dbReference>
<keyword evidence="2" id="KW-0732">Signal</keyword>
<name>M2NNG3_9PSEU</name>
<dbReference type="PATRIC" id="fig|1238180.3.peg.6563"/>
<dbReference type="Proteomes" id="UP000014137">
    <property type="component" value="Unassembled WGS sequence"/>
</dbReference>
<accession>M2NNG3</accession>
<reference evidence="3 4" key="1">
    <citation type="submission" date="2012-10" db="EMBL/GenBank/DDBJ databases">
        <title>Genome assembly of Amycolatopsis azurea DSM 43854.</title>
        <authorList>
            <person name="Khatri I."/>
            <person name="Kaur I."/>
            <person name="Subramanian S."/>
            <person name="Mayilraj S."/>
        </authorList>
    </citation>
    <scope>NUCLEOTIDE SEQUENCE [LARGE SCALE GENOMIC DNA]</scope>
    <source>
        <strain evidence="3 4">DSM 43854</strain>
    </source>
</reference>
<proteinExistence type="predicted"/>
<feature type="region of interest" description="Disordered" evidence="1">
    <location>
        <begin position="26"/>
        <end position="49"/>
    </location>
</feature>
<evidence type="ECO:0008006" key="5">
    <source>
        <dbReference type="Google" id="ProtNLM"/>
    </source>
</evidence>
<dbReference type="EMBL" id="ANMG01000067">
    <property type="protein sequence ID" value="EMD23724.1"/>
    <property type="molecule type" value="Genomic_DNA"/>
</dbReference>
<gene>
    <name evidence="3" type="ORF">C791_6810</name>
</gene>
<protein>
    <recommendedName>
        <fullName evidence="5">Secreted protein</fullName>
    </recommendedName>
</protein>
<dbReference type="AlphaFoldDB" id="M2NNG3"/>
<organism evidence="3 4">
    <name type="scientific">Amycolatopsis azurea DSM 43854</name>
    <dbReference type="NCBI Taxonomy" id="1238180"/>
    <lineage>
        <taxon>Bacteria</taxon>
        <taxon>Bacillati</taxon>
        <taxon>Actinomycetota</taxon>
        <taxon>Actinomycetes</taxon>
        <taxon>Pseudonocardiales</taxon>
        <taxon>Pseudonocardiaceae</taxon>
        <taxon>Amycolatopsis</taxon>
    </lineage>
</organism>
<evidence type="ECO:0000256" key="2">
    <source>
        <dbReference type="SAM" id="SignalP"/>
    </source>
</evidence>
<comment type="caution">
    <text evidence="3">The sequence shown here is derived from an EMBL/GenBank/DDBJ whole genome shotgun (WGS) entry which is preliminary data.</text>
</comment>
<evidence type="ECO:0000313" key="3">
    <source>
        <dbReference type="EMBL" id="EMD23724.1"/>
    </source>
</evidence>
<sequence length="137" mass="14481">MAVRLCGAFGGVAVLMVALAPVASATHPAGVPGGQRETGEGERSPLQRRRAVVTRRQAALGALRNSGAGALPEDDPNITPDTALLLDPDVCTALAGTGSGKRMAPLRRAVKLARLVMTDRPSCRCRSHRRRRPARIR</sequence>